<dbReference type="AlphaFoldDB" id="A0A8X6IUF6"/>
<name>A0A8X6IUF6_NEPPI</name>
<sequence>MFVIRFFSRVEKKKISSRDETVVHFFVIWKQVVGRCKAVSRSRREKVEKRARIILQDVRRKEKVAVLARVFTSIASVTCIARKKVVRFTRDCFGIKSNDH</sequence>
<reference evidence="1" key="1">
    <citation type="submission" date="2020-08" db="EMBL/GenBank/DDBJ databases">
        <title>Multicomponent nature underlies the extraordinary mechanical properties of spider dragline silk.</title>
        <authorList>
            <person name="Kono N."/>
            <person name="Nakamura H."/>
            <person name="Mori M."/>
            <person name="Yoshida Y."/>
            <person name="Ohtoshi R."/>
            <person name="Malay A.D."/>
            <person name="Moran D.A.P."/>
            <person name="Tomita M."/>
            <person name="Numata K."/>
            <person name="Arakawa K."/>
        </authorList>
    </citation>
    <scope>NUCLEOTIDE SEQUENCE</scope>
</reference>
<gene>
    <name evidence="1" type="ORF">NPIL_696211</name>
</gene>
<dbReference type="EMBL" id="BMAW01093477">
    <property type="protein sequence ID" value="GFS60553.1"/>
    <property type="molecule type" value="Genomic_DNA"/>
</dbReference>
<dbReference type="Proteomes" id="UP000887013">
    <property type="component" value="Unassembled WGS sequence"/>
</dbReference>
<organism evidence="1 2">
    <name type="scientific">Nephila pilipes</name>
    <name type="common">Giant wood spider</name>
    <name type="synonym">Nephila maculata</name>
    <dbReference type="NCBI Taxonomy" id="299642"/>
    <lineage>
        <taxon>Eukaryota</taxon>
        <taxon>Metazoa</taxon>
        <taxon>Ecdysozoa</taxon>
        <taxon>Arthropoda</taxon>
        <taxon>Chelicerata</taxon>
        <taxon>Arachnida</taxon>
        <taxon>Araneae</taxon>
        <taxon>Araneomorphae</taxon>
        <taxon>Entelegynae</taxon>
        <taxon>Araneoidea</taxon>
        <taxon>Nephilidae</taxon>
        <taxon>Nephila</taxon>
    </lineage>
</organism>
<proteinExistence type="predicted"/>
<protein>
    <submittedName>
        <fullName evidence="1">Uncharacterized protein</fullName>
    </submittedName>
</protein>
<keyword evidence="2" id="KW-1185">Reference proteome</keyword>
<comment type="caution">
    <text evidence="1">The sequence shown here is derived from an EMBL/GenBank/DDBJ whole genome shotgun (WGS) entry which is preliminary data.</text>
</comment>
<evidence type="ECO:0000313" key="1">
    <source>
        <dbReference type="EMBL" id="GFS60553.1"/>
    </source>
</evidence>
<accession>A0A8X6IUF6</accession>
<evidence type="ECO:0000313" key="2">
    <source>
        <dbReference type="Proteomes" id="UP000887013"/>
    </source>
</evidence>